<dbReference type="Gene3D" id="3.30.900.20">
    <property type="match status" value="1"/>
</dbReference>
<dbReference type="InterPro" id="IPR053729">
    <property type="entry name" value="MAD2L1BP_domain_sf"/>
</dbReference>
<dbReference type="GO" id="GO:0007096">
    <property type="term" value="P:regulation of exit from mitosis"/>
    <property type="evidence" value="ECO:0007669"/>
    <property type="project" value="InterPro"/>
</dbReference>
<evidence type="ECO:0000313" key="1">
    <source>
        <dbReference type="EMBL" id="RUS25744.1"/>
    </source>
</evidence>
<dbReference type="EMBL" id="RBNJ01012162">
    <property type="protein sequence ID" value="RUS25744.1"/>
    <property type="molecule type" value="Genomic_DNA"/>
</dbReference>
<organism evidence="1 2">
    <name type="scientific">Jimgerdemannia flammicorona</name>
    <dbReference type="NCBI Taxonomy" id="994334"/>
    <lineage>
        <taxon>Eukaryota</taxon>
        <taxon>Fungi</taxon>
        <taxon>Fungi incertae sedis</taxon>
        <taxon>Mucoromycota</taxon>
        <taxon>Mucoromycotina</taxon>
        <taxon>Endogonomycetes</taxon>
        <taxon>Endogonales</taxon>
        <taxon>Endogonaceae</taxon>
        <taxon>Jimgerdemannia</taxon>
    </lineage>
</organism>
<dbReference type="PANTHER" id="PTHR15681">
    <property type="entry name" value="MAD2L1-BINDING PROTEIN"/>
    <property type="match status" value="1"/>
</dbReference>
<dbReference type="Proteomes" id="UP000274822">
    <property type="component" value="Unassembled WGS sequence"/>
</dbReference>
<comment type="caution">
    <text evidence="1">The sequence shown here is derived from an EMBL/GenBank/DDBJ whole genome shotgun (WGS) entry which is preliminary data.</text>
</comment>
<dbReference type="InterPro" id="IPR009511">
    <property type="entry name" value="MAD1/Cdc20-bound-Mad2-bd"/>
</dbReference>
<evidence type="ECO:0000313" key="2">
    <source>
        <dbReference type="Proteomes" id="UP000274822"/>
    </source>
</evidence>
<dbReference type="AlphaFoldDB" id="A0A433Q7I0"/>
<gene>
    <name evidence="1" type="ORF">BC938DRAFT_471725</name>
</gene>
<dbReference type="GO" id="GO:0005634">
    <property type="term" value="C:nucleus"/>
    <property type="evidence" value="ECO:0007669"/>
    <property type="project" value="InterPro"/>
</dbReference>
<sequence length="299" mass="33125">MYRFGNHIFTSNMATNLLLHLGIPLNASFATRILTTLVKHILYLRGQIPCAWLQLERQFQNGGEQEPSPLHNRQQKKKALEVRLLFVFIRNVYIPAPHPHPLLTIPSDLLLPHKLISTLNTLSTTLAHSLQNLRCPKFCLLLGTTLTTPRETYTIEMRNVLSGDENSLVDPRHVDGWERKMLREIVIGGWDGSEGGDPPAPTRLFVLLLAPRASCHPFWTPKQQLRGPSIGARRGIASKRMVLIGQLEGEAQHVAGVADEGAHANSDDDGGGDGNDSEKYGGEDLIWYQLGTPLVGFAA</sequence>
<protein>
    <submittedName>
        <fullName evidence="1">Uncharacterized protein</fullName>
    </submittedName>
</protein>
<keyword evidence="2" id="KW-1185">Reference proteome</keyword>
<proteinExistence type="predicted"/>
<dbReference type="PANTHER" id="PTHR15681:SF1">
    <property type="entry name" value="MAD2L1-BINDING PROTEIN"/>
    <property type="match status" value="1"/>
</dbReference>
<reference evidence="1 2" key="1">
    <citation type="journal article" date="2018" name="New Phytol.">
        <title>Phylogenomics of Endogonaceae and evolution of mycorrhizas within Mucoromycota.</title>
        <authorList>
            <person name="Chang Y."/>
            <person name="Desiro A."/>
            <person name="Na H."/>
            <person name="Sandor L."/>
            <person name="Lipzen A."/>
            <person name="Clum A."/>
            <person name="Barry K."/>
            <person name="Grigoriev I.V."/>
            <person name="Martin F.M."/>
            <person name="Stajich J.E."/>
            <person name="Smith M.E."/>
            <person name="Bonito G."/>
            <person name="Spatafora J.W."/>
        </authorList>
    </citation>
    <scope>NUCLEOTIDE SEQUENCE [LARGE SCALE GENOMIC DNA]</scope>
    <source>
        <strain evidence="1 2">AD002</strain>
    </source>
</reference>
<accession>A0A433Q7I0</accession>
<name>A0A433Q7I0_9FUNG</name>